<evidence type="ECO:0000313" key="2">
    <source>
        <dbReference type="Proteomes" id="UP000563151"/>
    </source>
</evidence>
<comment type="caution">
    <text evidence="1">The sequence shown here is derived from an EMBL/GenBank/DDBJ whole genome shotgun (WGS) entry which is preliminary data.</text>
</comment>
<sequence length="219" mass="24393">MKKCRILLIISIIICILGMNDSKGVILNSISVNTDNVVDSKEKNNKDIIKLKSVDNIDLSEIQYFISEQTRDSRLEEAIAKVYNLQKGKDKFRYYFNRVQLNDNIEPETFVYLVGPQFCGTGGCSAAIFKCENGEYKLLSKVTLVNNPIIITNNFTNGYRDIIIYVSGGGAKEAYSIIKFDGTSYPQNPSLQPKVSPGTKLEGPAIIADDITKNVGIEF</sequence>
<evidence type="ECO:0000313" key="1">
    <source>
        <dbReference type="EMBL" id="MBC2396955.1"/>
    </source>
</evidence>
<proteinExistence type="predicted"/>
<dbReference type="Proteomes" id="UP000563151">
    <property type="component" value="Unassembled WGS sequence"/>
</dbReference>
<gene>
    <name evidence="1" type="ORF">HGG79_04060</name>
</gene>
<name>A0A923J0P8_CLOTT</name>
<organism evidence="1 2">
    <name type="scientific">Clostridium tetanomorphum</name>
    <dbReference type="NCBI Taxonomy" id="1553"/>
    <lineage>
        <taxon>Bacteria</taxon>
        <taxon>Bacillati</taxon>
        <taxon>Bacillota</taxon>
        <taxon>Clostridia</taxon>
        <taxon>Eubacteriales</taxon>
        <taxon>Clostridiaceae</taxon>
        <taxon>Clostridium</taxon>
    </lineage>
</organism>
<accession>A0A923J0P8</accession>
<dbReference type="RefSeq" id="WP_173680550.1">
    <property type="nucleotide sequence ID" value="NZ_JAAZWO010000004.1"/>
</dbReference>
<dbReference type="AlphaFoldDB" id="A0A923J0P8"/>
<protein>
    <submittedName>
        <fullName evidence="1">Uncharacterized protein</fullName>
    </submittedName>
</protein>
<keyword evidence="2" id="KW-1185">Reference proteome</keyword>
<reference evidence="1 2" key="1">
    <citation type="submission" date="2020-04" db="EMBL/GenBank/DDBJ databases">
        <title>Genomic insights into acetone-butanol-ethanol (ABE) fermentation by sequencing solventogenic clostridia strains.</title>
        <authorList>
            <person name="Brown S."/>
        </authorList>
    </citation>
    <scope>NUCLEOTIDE SEQUENCE [LARGE SCALE GENOMIC DNA]</scope>
    <source>
        <strain evidence="1 2">DJ011</strain>
    </source>
</reference>
<dbReference type="EMBL" id="JAAZWO010000004">
    <property type="protein sequence ID" value="MBC2396955.1"/>
    <property type="molecule type" value="Genomic_DNA"/>
</dbReference>